<keyword evidence="2" id="KW-1185">Reference proteome</keyword>
<accession>A0A919AMG3</accession>
<gene>
    <name evidence="1" type="ORF">GCM10017044_05480</name>
</gene>
<dbReference type="AlphaFoldDB" id="A0A919AMG3"/>
<protein>
    <recommendedName>
        <fullName evidence="3">Glycosyltransferase</fullName>
    </recommendedName>
</protein>
<dbReference type="PANTHER" id="PTHR12526">
    <property type="entry name" value="GLYCOSYLTRANSFERASE"/>
    <property type="match status" value="1"/>
</dbReference>
<name>A0A919AMG3_9PROT</name>
<dbReference type="Pfam" id="PF13692">
    <property type="entry name" value="Glyco_trans_1_4"/>
    <property type="match status" value="1"/>
</dbReference>
<proteinExistence type="predicted"/>
<dbReference type="Gene3D" id="3.40.50.2000">
    <property type="entry name" value="Glycogen Phosphorylase B"/>
    <property type="match status" value="1"/>
</dbReference>
<evidence type="ECO:0000313" key="2">
    <source>
        <dbReference type="Proteomes" id="UP000630923"/>
    </source>
</evidence>
<reference evidence="1" key="2">
    <citation type="submission" date="2020-09" db="EMBL/GenBank/DDBJ databases">
        <authorList>
            <person name="Sun Q."/>
            <person name="Kim S."/>
        </authorList>
    </citation>
    <scope>NUCLEOTIDE SEQUENCE</scope>
    <source>
        <strain evidence="1">KCTC 42590</strain>
    </source>
</reference>
<dbReference type="Proteomes" id="UP000630923">
    <property type="component" value="Unassembled WGS sequence"/>
</dbReference>
<dbReference type="RefSeq" id="WP_191250018.1">
    <property type="nucleotide sequence ID" value="NZ_BNCI01000001.1"/>
</dbReference>
<dbReference type="EMBL" id="BNCI01000001">
    <property type="protein sequence ID" value="GHF14292.1"/>
    <property type="molecule type" value="Genomic_DNA"/>
</dbReference>
<dbReference type="SUPFAM" id="SSF53756">
    <property type="entry name" value="UDP-Glycosyltransferase/glycogen phosphorylase"/>
    <property type="match status" value="1"/>
</dbReference>
<organism evidence="1 2">
    <name type="scientific">Kordiimonas sediminis</name>
    <dbReference type="NCBI Taxonomy" id="1735581"/>
    <lineage>
        <taxon>Bacteria</taxon>
        <taxon>Pseudomonadati</taxon>
        <taxon>Pseudomonadota</taxon>
        <taxon>Alphaproteobacteria</taxon>
        <taxon>Kordiimonadales</taxon>
        <taxon>Kordiimonadaceae</taxon>
        <taxon>Kordiimonas</taxon>
    </lineage>
</organism>
<reference evidence="1" key="1">
    <citation type="journal article" date="2014" name="Int. J. Syst. Evol. Microbiol.">
        <title>Complete genome sequence of Corynebacterium casei LMG S-19264T (=DSM 44701T), isolated from a smear-ripened cheese.</title>
        <authorList>
            <consortium name="US DOE Joint Genome Institute (JGI-PGF)"/>
            <person name="Walter F."/>
            <person name="Albersmeier A."/>
            <person name="Kalinowski J."/>
            <person name="Ruckert C."/>
        </authorList>
    </citation>
    <scope>NUCLEOTIDE SEQUENCE</scope>
    <source>
        <strain evidence="1">KCTC 42590</strain>
    </source>
</reference>
<evidence type="ECO:0008006" key="3">
    <source>
        <dbReference type="Google" id="ProtNLM"/>
    </source>
</evidence>
<sequence length="381" mass="42992">MTRDHMSETARKPKIVFWGTYDLGKPRNRILAKALETKEADITFLHHDVWTGIEDKSQVSGIGTKIGLAWRWIAGYPKLLWRYACLGHQDAVLVGYPGVLDVLLLAPIAFIRREKIVWDMFICLYDTVVRDRKKFRKWHPVSVFLYLLEWVAVRLASYVLMDTKAHAAVVERLFRLKAGSVGTVYLGVEDQVFDITGDKPQKGSGGPLTILFYGQFIPLHGIKTIIEAARLSRDRCYRWVLIGDGQDAGKIRDMLETTDGDLDIVWKPWVPYSDLSVEIASADICLGIFGNSEKAASVIPNKVCQILRCGKPLITRDSPAIRELVETSEVGVKLVPPGNPQKLLDAVRDMEEEGLPQPRADLLEIMTQKAISNDLYKYLLK</sequence>
<evidence type="ECO:0000313" key="1">
    <source>
        <dbReference type="EMBL" id="GHF14292.1"/>
    </source>
</evidence>
<comment type="caution">
    <text evidence="1">The sequence shown here is derived from an EMBL/GenBank/DDBJ whole genome shotgun (WGS) entry which is preliminary data.</text>
</comment>